<keyword evidence="4" id="KW-1185">Reference proteome</keyword>
<accession>A0A1A8YXH2</accession>
<reference evidence="1" key="2">
    <citation type="submission" date="2016-05" db="EMBL/GenBank/DDBJ databases">
        <authorList>
            <person name="Lavstsen T."/>
            <person name="Jespersen J.S."/>
        </authorList>
    </citation>
    <scope>NUCLEOTIDE SEQUENCE [LARGE SCALE GENOMIC DNA]</scope>
</reference>
<evidence type="ECO:0000313" key="2">
    <source>
        <dbReference type="EMBL" id="SBT36677.1"/>
    </source>
</evidence>
<organism evidence="1 4">
    <name type="scientific">Plasmodium ovale wallikeri</name>
    <dbReference type="NCBI Taxonomy" id="864142"/>
    <lineage>
        <taxon>Eukaryota</taxon>
        <taxon>Sar</taxon>
        <taxon>Alveolata</taxon>
        <taxon>Apicomplexa</taxon>
        <taxon>Aconoidasida</taxon>
        <taxon>Haemosporida</taxon>
        <taxon>Plasmodiidae</taxon>
        <taxon>Plasmodium</taxon>
        <taxon>Plasmodium (Plasmodium)</taxon>
    </lineage>
</organism>
<evidence type="ECO:0000313" key="4">
    <source>
        <dbReference type="Proteomes" id="UP000078555"/>
    </source>
</evidence>
<dbReference type="EMBL" id="FLRD01000092">
    <property type="protein sequence ID" value="SBT36274.1"/>
    <property type="molecule type" value="Genomic_DNA"/>
</dbReference>
<protein>
    <submittedName>
        <fullName evidence="1">Uncharacterized protein</fullName>
    </submittedName>
</protein>
<dbReference type="EMBL" id="FLRE01000122">
    <property type="protein sequence ID" value="SBT36677.1"/>
    <property type="molecule type" value="Genomic_DNA"/>
</dbReference>
<dbReference type="Proteomes" id="UP000078550">
    <property type="component" value="Unassembled WGS sequence"/>
</dbReference>
<name>A0A1A8YXH2_PLAOA</name>
<sequence>MRDAKFSFQRLTRLVKYNLEPALTLRNSLKWDNYFALFYLYCNKKLSLGLLSHLGGTCTMCLKSLLNKYARALKGKLLSVSYILKVLTKGRLGLGGGGGNSTVGYARPTHVQKCDPAHVESSAKLIYTYHK</sequence>
<dbReference type="Proteomes" id="UP000078555">
    <property type="component" value="Unassembled WGS sequence"/>
</dbReference>
<evidence type="ECO:0000313" key="3">
    <source>
        <dbReference type="Proteomes" id="UP000078550"/>
    </source>
</evidence>
<proteinExistence type="predicted"/>
<reference evidence="3 4" key="1">
    <citation type="submission" date="2016-05" db="EMBL/GenBank/DDBJ databases">
        <authorList>
            <person name="Naeem Raeece"/>
        </authorList>
    </citation>
    <scope>NUCLEOTIDE SEQUENCE [LARGE SCALE GENOMIC DNA]</scope>
</reference>
<dbReference type="AlphaFoldDB" id="A0A1A8YXH2"/>
<gene>
    <name evidence="1" type="ORF">POVWA1_031650</name>
    <name evidence="2" type="ORF">POVWA2_031370</name>
</gene>
<evidence type="ECO:0000313" key="1">
    <source>
        <dbReference type="EMBL" id="SBT36274.1"/>
    </source>
</evidence>